<dbReference type="HOGENOM" id="CLU_072573_10_0_10"/>
<feature type="transmembrane region" description="Helical" evidence="2">
    <location>
        <begin position="28"/>
        <end position="49"/>
    </location>
</feature>
<dbReference type="AlphaFoldDB" id="G5H519"/>
<dbReference type="EMBL" id="ADLD01000003">
    <property type="protein sequence ID" value="EHB93258.1"/>
    <property type="molecule type" value="Genomic_DNA"/>
</dbReference>
<organism evidence="4 5">
    <name type="scientific">Alistipes indistinctus YIT 12060</name>
    <dbReference type="NCBI Taxonomy" id="742725"/>
    <lineage>
        <taxon>Bacteria</taxon>
        <taxon>Pseudomonadati</taxon>
        <taxon>Bacteroidota</taxon>
        <taxon>Bacteroidia</taxon>
        <taxon>Bacteroidales</taxon>
        <taxon>Rikenellaceae</taxon>
        <taxon>Alistipes</taxon>
    </lineage>
</organism>
<protein>
    <recommendedName>
        <fullName evidence="3">Phosphatidic acid phosphatase type 2/haloperoxidase domain-containing protein</fullName>
    </recommendedName>
</protein>
<evidence type="ECO:0000256" key="2">
    <source>
        <dbReference type="SAM" id="Phobius"/>
    </source>
</evidence>
<keyword evidence="2" id="KW-0472">Membrane</keyword>
<feature type="transmembrane region" description="Helical" evidence="2">
    <location>
        <begin position="133"/>
        <end position="154"/>
    </location>
</feature>
<dbReference type="eggNOG" id="COG0671">
    <property type="taxonomic scope" value="Bacteria"/>
</dbReference>
<proteinExistence type="predicted"/>
<dbReference type="InterPro" id="IPR036938">
    <property type="entry name" value="PAP2/HPO_sf"/>
</dbReference>
<accession>G5H519</accession>
<keyword evidence="5" id="KW-1185">Reference proteome</keyword>
<reference evidence="4 5" key="1">
    <citation type="submission" date="2011-08" db="EMBL/GenBank/DDBJ databases">
        <title>The Genome Sequence of Alistipes indistinctus YIT 12060.</title>
        <authorList>
            <consortium name="The Broad Institute Genome Sequencing Platform"/>
            <person name="Earl A."/>
            <person name="Ward D."/>
            <person name="Feldgarden M."/>
            <person name="Gevers D."/>
            <person name="Morotomi M."/>
            <person name="Young S.K."/>
            <person name="Zeng Q."/>
            <person name="Gargeya S."/>
            <person name="Fitzgerald M."/>
            <person name="Haas B."/>
            <person name="Abouelleil A."/>
            <person name="Alvarado L."/>
            <person name="Arachchi H.M."/>
            <person name="Berlin A."/>
            <person name="Brown A."/>
            <person name="Chapman S.B."/>
            <person name="Chen Z."/>
            <person name="Dunbar C."/>
            <person name="Freedman E."/>
            <person name="Gearin G."/>
            <person name="Gellesch M."/>
            <person name="Goldberg J."/>
            <person name="Griggs A."/>
            <person name="Gujja S."/>
            <person name="Heiman D."/>
            <person name="Howarth C."/>
            <person name="Larson L."/>
            <person name="Lui A."/>
            <person name="MacDonald P.J.P."/>
            <person name="Montmayeur A."/>
            <person name="Murphy C."/>
            <person name="Neiman D."/>
            <person name="Pearson M."/>
            <person name="Priest M."/>
            <person name="Roberts A."/>
            <person name="Saif S."/>
            <person name="Shea T."/>
            <person name="Shenoy N."/>
            <person name="Sisk P."/>
            <person name="Stolte C."/>
            <person name="Sykes S."/>
            <person name="Wortman J."/>
            <person name="Nusbaum C."/>
            <person name="Birren B."/>
        </authorList>
    </citation>
    <scope>NUCLEOTIDE SEQUENCE [LARGE SCALE GENOMIC DNA]</scope>
    <source>
        <strain evidence="4 5">YIT 12060</strain>
    </source>
</reference>
<evidence type="ECO:0000313" key="4">
    <source>
        <dbReference type="EMBL" id="EHB93258.1"/>
    </source>
</evidence>
<dbReference type="Gene3D" id="1.20.144.10">
    <property type="entry name" value="Phosphatidic acid phosphatase type 2/haloperoxidase"/>
    <property type="match status" value="1"/>
</dbReference>
<keyword evidence="2" id="KW-1133">Transmembrane helix</keyword>
<feature type="transmembrane region" description="Helical" evidence="2">
    <location>
        <begin position="160"/>
        <end position="178"/>
    </location>
</feature>
<dbReference type="STRING" id="742725.HMPREF9450_00029"/>
<dbReference type="Pfam" id="PF01569">
    <property type="entry name" value="PAP2"/>
    <property type="match status" value="1"/>
</dbReference>
<dbReference type="PATRIC" id="fig|742725.3.peg.31"/>
<feature type="region of interest" description="Disordered" evidence="1">
    <location>
        <begin position="182"/>
        <end position="209"/>
    </location>
</feature>
<feature type="domain" description="Phosphatidic acid phosphatase type 2/haloperoxidase" evidence="3">
    <location>
        <begin position="58"/>
        <end position="175"/>
    </location>
</feature>
<evidence type="ECO:0000313" key="5">
    <source>
        <dbReference type="Proteomes" id="UP000006008"/>
    </source>
</evidence>
<feature type="transmembrane region" description="Helical" evidence="2">
    <location>
        <begin position="56"/>
        <end position="79"/>
    </location>
</feature>
<dbReference type="SMART" id="SM00014">
    <property type="entry name" value="acidPPc"/>
    <property type="match status" value="1"/>
</dbReference>
<dbReference type="SUPFAM" id="SSF48317">
    <property type="entry name" value="Acid phosphatase/Vanadium-dependent haloperoxidase"/>
    <property type="match status" value="1"/>
</dbReference>
<dbReference type="InterPro" id="IPR000326">
    <property type="entry name" value="PAP2/HPO"/>
</dbReference>
<dbReference type="RefSeq" id="WP_009132835.1">
    <property type="nucleotide sequence ID" value="NZ_CP102250.1"/>
</dbReference>
<dbReference type="OrthoDB" id="9789113at2"/>
<dbReference type="GeneID" id="92816455"/>
<dbReference type="Proteomes" id="UP000006008">
    <property type="component" value="Unassembled WGS sequence"/>
</dbReference>
<sequence length="209" mass="23599">MWQQILHIDQQLLLALNGSWGGFWDTCFYIVTARLTWIPLYAAILYFAWRKIGTRNLLWMLVCLGVAVIAADQICNFFKHYTPKLRPSHTPAIEQFVHTLHGYRGGLYGTVSAHAAVSFTIAMFSARLFSRSWYTWTIMLWAALVCYSRIYAGLHYPMDILFGTTLGLLLGAAAYRTYRKATAPRPEKGDGNAPASSRETPKSLNDPNA</sequence>
<keyword evidence="2" id="KW-0812">Transmembrane</keyword>
<name>G5H519_9BACT</name>
<feature type="transmembrane region" description="Helical" evidence="2">
    <location>
        <begin position="106"/>
        <end position="126"/>
    </location>
</feature>
<gene>
    <name evidence="4" type="ORF">HMPREF9450_00029</name>
</gene>
<dbReference type="PANTHER" id="PTHR14969">
    <property type="entry name" value="SPHINGOSINE-1-PHOSPHATE PHOSPHOHYDROLASE"/>
    <property type="match status" value="1"/>
</dbReference>
<evidence type="ECO:0000259" key="3">
    <source>
        <dbReference type="SMART" id="SM00014"/>
    </source>
</evidence>
<comment type="caution">
    <text evidence="4">The sequence shown here is derived from an EMBL/GenBank/DDBJ whole genome shotgun (WGS) entry which is preliminary data.</text>
</comment>
<dbReference type="PANTHER" id="PTHR14969:SF13">
    <property type="entry name" value="AT30094P"/>
    <property type="match status" value="1"/>
</dbReference>
<evidence type="ECO:0000256" key="1">
    <source>
        <dbReference type="SAM" id="MobiDB-lite"/>
    </source>
</evidence>
<feature type="compositionally biased region" description="Polar residues" evidence="1">
    <location>
        <begin position="194"/>
        <end position="209"/>
    </location>
</feature>